<dbReference type="InterPro" id="IPR051478">
    <property type="entry name" value="Beta-lactamase-like_AB/R"/>
</dbReference>
<comment type="caution">
    <text evidence="2">The sequence shown here is derived from an EMBL/GenBank/DDBJ whole genome shotgun (WGS) entry which is preliminary data.</text>
</comment>
<evidence type="ECO:0000313" key="3">
    <source>
        <dbReference type="Proteomes" id="UP001302321"/>
    </source>
</evidence>
<evidence type="ECO:0000313" key="2">
    <source>
        <dbReference type="EMBL" id="KAK4170620.1"/>
    </source>
</evidence>
<name>A0AAN7A270_9PEZI</name>
<dbReference type="EMBL" id="MU866913">
    <property type="protein sequence ID" value="KAK4170620.1"/>
    <property type="molecule type" value="Genomic_DNA"/>
</dbReference>
<evidence type="ECO:0000259" key="1">
    <source>
        <dbReference type="Pfam" id="PF26335"/>
    </source>
</evidence>
<proteinExistence type="predicted"/>
<sequence length="304" mass="33351">LGFIPTHDIWWNATLGYGDPAGSAYSTINDMMRFGEAILRYELGLSASQTRKWLKPLLQTSSSGTLVGAPWEIYRIQNATTDGRLIELYTKGGDLITYHSVFALIPDYDLVATVMVAGALEANEARGIDATVFLSKLVEIVLPGVEEAGRNEADIAYGGTYWDEATNSSLTLTQDDGPGFNIESWIVRGVDVIATWLGFSILPNPVPPTSSPLQFRLYPTTVQTNNQTSWRSISQIGLSEDVAKLEDLLLPPQAMCVTWGQLDRATYMLQAQDHLVFTLGEQGRATKVELVGYVVTLSRQQTPA</sequence>
<dbReference type="PANTHER" id="PTHR22935:SF95">
    <property type="entry name" value="BETA-LACTAMASE-LIKE 1-RELATED"/>
    <property type="match status" value="1"/>
</dbReference>
<dbReference type="Proteomes" id="UP001302321">
    <property type="component" value="Unassembled WGS sequence"/>
</dbReference>
<feature type="domain" description="Beta-lactamase-like ARB-00930-like C-terminal" evidence="1">
    <location>
        <begin position="150"/>
        <end position="300"/>
    </location>
</feature>
<dbReference type="AlphaFoldDB" id="A0AAN7A270"/>
<reference evidence="2" key="2">
    <citation type="submission" date="2023-05" db="EMBL/GenBank/DDBJ databases">
        <authorList>
            <consortium name="Lawrence Berkeley National Laboratory"/>
            <person name="Steindorff A."/>
            <person name="Hensen N."/>
            <person name="Bonometti L."/>
            <person name="Westerberg I."/>
            <person name="Brannstrom I.O."/>
            <person name="Guillou S."/>
            <person name="Cros-Aarteil S."/>
            <person name="Calhoun S."/>
            <person name="Haridas S."/>
            <person name="Kuo A."/>
            <person name="Mondo S."/>
            <person name="Pangilinan J."/>
            <person name="Riley R."/>
            <person name="Labutti K."/>
            <person name="Andreopoulos B."/>
            <person name="Lipzen A."/>
            <person name="Chen C."/>
            <person name="Yanf M."/>
            <person name="Daum C."/>
            <person name="Ng V."/>
            <person name="Clum A."/>
            <person name="Ohm R."/>
            <person name="Martin F."/>
            <person name="Silar P."/>
            <person name="Natvig D."/>
            <person name="Lalanne C."/>
            <person name="Gautier V."/>
            <person name="Ament-Velasquez S.L."/>
            <person name="Kruys A."/>
            <person name="Hutchinson M.I."/>
            <person name="Powell A.J."/>
            <person name="Barry K."/>
            <person name="Miller A.N."/>
            <person name="Grigoriev I.V."/>
            <person name="Debuchy R."/>
            <person name="Gladieux P."/>
            <person name="Thoren M.H."/>
            <person name="Johannesson H."/>
        </authorList>
    </citation>
    <scope>NUCLEOTIDE SEQUENCE</scope>
    <source>
        <strain evidence="2">CBS 892.96</strain>
    </source>
</reference>
<dbReference type="InterPro" id="IPR058664">
    <property type="entry name" value="ARB_00930-like_C"/>
</dbReference>
<dbReference type="InterPro" id="IPR012338">
    <property type="entry name" value="Beta-lactam/transpept-like"/>
</dbReference>
<reference evidence="2" key="1">
    <citation type="journal article" date="2023" name="Mol. Phylogenet. Evol.">
        <title>Genome-scale phylogeny and comparative genomics of the fungal order Sordariales.</title>
        <authorList>
            <person name="Hensen N."/>
            <person name="Bonometti L."/>
            <person name="Westerberg I."/>
            <person name="Brannstrom I.O."/>
            <person name="Guillou S."/>
            <person name="Cros-Aarteil S."/>
            <person name="Calhoun S."/>
            <person name="Haridas S."/>
            <person name="Kuo A."/>
            <person name="Mondo S."/>
            <person name="Pangilinan J."/>
            <person name="Riley R."/>
            <person name="LaButti K."/>
            <person name="Andreopoulos B."/>
            <person name="Lipzen A."/>
            <person name="Chen C."/>
            <person name="Yan M."/>
            <person name="Daum C."/>
            <person name="Ng V."/>
            <person name="Clum A."/>
            <person name="Steindorff A."/>
            <person name="Ohm R.A."/>
            <person name="Martin F."/>
            <person name="Silar P."/>
            <person name="Natvig D.O."/>
            <person name="Lalanne C."/>
            <person name="Gautier V."/>
            <person name="Ament-Velasquez S.L."/>
            <person name="Kruys A."/>
            <person name="Hutchinson M.I."/>
            <person name="Powell A.J."/>
            <person name="Barry K."/>
            <person name="Miller A.N."/>
            <person name="Grigoriev I.V."/>
            <person name="Debuchy R."/>
            <person name="Gladieux P."/>
            <person name="Hiltunen Thoren M."/>
            <person name="Johannesson H."/>
        </authorList>
    </citation>
    <scope>NUCLEOTIDE SEQUENCE</scope>
    <source>
        <strain evidence="2">CBS 892.96</strain>
    </source>
</reference>
<protein>
    <recommendedName>
        <fullName evidence="1">Beta-lactamase-like ARB-00930-like C-terminal domain-containing protein</fullName>
    </recommendedName>
</protein>
<dbReference type="PANTHER" id="PTHR22935">
    <property type="entry name" value="PENICILLIN-BINDING PROTEIN"/>
    <property type="match status" value="1"/>
</dbReference>
<gene>
    <name evidence="2" type="ORF">QBC36DRAFT_201039</name>
</gene>
<dbReference type="SUPFAM" id="SSF56601">
    <property type="entry name" value="beta-lactamase/transpeptidase-like"/>
    <property type="match status" value="1"/>
</dbReference>
<dbReference type="Pfam" id="PF26335">
    <property type="entry name" value="ARB_00930_C"/>
    <property type="match status" value="1"/>
</dbReference>
<dbReference type="Gene3D" id="3.40.710.10">
    <property type="entry name" value="DD-peptidase/beta-lactamase superfamily"/>
    <property type="match status" value="1"/>
</dbReference>
<feature type="non-terminal residue" evidence="2">
    <location>
        <position position="1"/>
    </location>
</feature>
<organism evidence="2 3">
    <name type="scientific">Triangularia setosa</name>
    <dbReference type="NCBI Taxonomy" id="2587417"/>
    <lineage>
        <taxon>Eukaryota</taxon>
        <taxon>Fungi</taxon>
        <taxon>Dikarya</taxon>
        <taxon>Ascomycota</taxon>
        <taxon>Pezizomycotina</taxon>
        <taxon>Sordariomycetes</taxon>
        <taxon>Sordariomycetidae</taxon>
        <taxon>Sordariales</taxon>
        <taxon>Podosporaceae</taxon>
        <taxon>Triangularia</taxon>
    </lineage>
</organism>
<accession>A0AAN7A270</accession>
<keyword evidence="3" id="KW-1185">Reference proteome</keyword>